<dbReference type="Pfam" id="PF13649">
    <property type="entry name" value="Methyltransf_25"/>
    <property type="match status" value="1"/>
</dbReference>
<dbReference type="OrthoDB" id="9795085at2"/>
<evidence type="ECO:0000313" key="2">
    <source>
        <dbReference type="EMBL" id="RPH24132.1"/>
    </source>
</evidence>
<comment type="caution">
    <text evidence="2">The sequence shown here is derived from an EMBL/GenBank/DDBJ whole genome shotgun (WGS) entry which is preliminary data.</text>
</comment>
<dbReference type="RefSeq" id="WP_124024864.1">
    <property type="nucleotide sequence ID" value="NZ_RPOH01000064.1"/>
</dbReference>
<dbReference type="Gene3D" id="3.40.50.150">
    <property type="entry name" value="Vaccinia Virus protein VP39"/>
    <property type="match status" value="1"/>
</dbReference>
<keyword evidence="3" id="KW-1185">Reference proteome</keyword>
<dbReference type="EMBL" id="RPOH01000064">
    <property type="protein sequence ID" value="RPH24132.1"/>
    <property type="molecule type" value="Genomic_DNA"/>
</dbReference>
<evidence type="ECO:0000313" key="3">
    <source>
        <dbReference type="Proteomes" id="UP000268615"/>
    </source>
</evidence>
<name>A0A3N5E3Z1_9ENTR</name>
<dbReference type="GO" id="GO:0032259">
    <property type="term" value="P:methylation"/>
    <property type="evidence" value="ECO:0007669"/>
    <property type="project" value="UniProtKB-KW"/>
</dbReference>
<accession>A0A3N5E3Z1</accession>
<dbReference type="InterPro" id="IPR029063">
    <property type="entry name" value="SAM-dependent_MTases_sf"/>
</dbReference>
<protein>
    <submittedName>
        <fullName evidence="2">Class I SAM-dependent methyltransferase</fullName>
    </submittedName>
</protein>
<dbReference type="AlphaFoldDB" id="A0A3N5E3Z1"/>
<dbReference type="Proteomes" id="UP000268615">
    <property type="component" value="Unassembled WGS sequence"/>
</dbReference>
<organism evidence="2 3">
    <name type="scientific">Buttiauxella warmboldiae</name>
    <dbReference type="NCBI Taxonomy" id="82993"/>
    <lineage>
        <taxon>Bacteria</taxon>
        <taxon>Pseudomonadati</taxon>
        <taxon>Pseudomonadota</taxon>
        <taxon>Gammaproteobacteria</taxon>
        <taxon>Enterobacterales</taxon>
        <taxon>Enterobacteriaceae</taxon>
        <taxon>Buttiauxella</taxon>
    </lineage>
</organism>
<dbReference type="GO" id="GO:0008168">
    <property type="term" value="F:methyltransferase activity"/>
    <property type="evidence" value="ECO:0007669"/>
    <property type="project" value="UniProtKB-KW"/>
</dbReference>
<feature type="domain" description="Methyltransferase" evidence="1">
    <location>
        <begin position="45"/>
        <end position="143"/>
    </location>
</feature>
<dbReference type="SUPFAM" id="SSF53335">
    <property type="entry name" value="S-adenosyl-L-methionine-dependent methyltransferases"/>
    <property type="match status" value="1"/>
</dbReference>
<dbReference type="CDD" id="cd02440">
    <property type="entry name" value="AdoMet_MTases"/>
    <property type="match status" value="1"/>
</dbReference>
<gene>
    <name evidence="2" type="ORF">EHN07_14820</name>
</gene>
<evidence type="ECO:0000259" key="1">
    <source>
        <dbReference type="Pfam" id="PF13649"/>
    </source>
</evidence>
<reference evidence="2 3" key="1">
    <citation type="submission" date="2018-11" db="EMBL/GenBank/DDBJ databases">
        <title>Draft genome sequence of Buttiauxella warmboldiae CCUG 35512.</title>
        <authorList>
            <person name="Salva-Serra F."/>
            <person name="Marathe N."/>
            <person name="Moore E."/>
            <person name="Svensson L."/>
            <person name="Engstrom-Jakobsson H."/>
        </authorList>
    </citation>
    <scope>NUCLEOTIDE SEQUENCE [LARGE SCALE GENOMIC DNA]</scope>
    <source>
        <strain evidence="2 3">CCUG 35512</strain>
    </source>
</reference>
<sequence>MMMNEDLSYLISAEFYDLMSEQHWLRRQEDFVRILQTHKPYAKRVVDVGCGSGKSLPLLQKLYPEVHIHAVEPSGAMRIALMTRVLGEAALRHCVSIYPSTFEYLKIDQPVDIILLSGCVGFFTPQERVRFWAKASSLLAPEGIIVVDTMAISSPLCVAQQQVANTRLGTQRYEISMSGAPVDGTDLMRWRMQFDQYEGEDLIRSHTVLRDWHTFGLDRVISEAAEADLYAAAQENNSVPTLVLKRGSASH</sequence>
<keyword evidence="2" id="KW-0489">Methyltransferase</keyword>
<proteinExistence type="predicted"/>
<dbReference type="InterPro" id="IPR041698">
    <property type="entry name" value="Methyltransf_25"/>
</dbReference>
<keyword evidence="2" id="KW-0808">Transferase</keyword>